<dbReference type="GO" id="GO:0009231">
    <property type="term" value="P:riboflavin biosynthetic process"/>
    <property type="evidence" value="ECO:0007669"/>
    <property type="project" value="UniProtKB-KW"/>
</dbReference>
<dbReference type="InterPro" id="IPR024072">
    <property type="entry name" value="DHFR-like_dom_sf"/>
</dbReference>
<dbReference type="EC" id="1.1.1.302" evidence="4"/>
<feature type="domain" description="Bacterial bifunctional deaminase-reductase C-terminal" evidence="13">
    <location>
        <begin position="23"/>
        <end position="229"/>
    </location>
</feature>
<dbReference type="OrthoDB" id="5432at2759"/>
<name>A0A1X2GEJ7_9FUNG</name>
<evidence type="ECO:0000256" key="6">
    <source>
        <dbReference type="ARBA" id="ARBA00022619"/>
    </source>
</evidence>
<dbReference type="EMBL" id="MCGT01000019">
    <property type="protein sequence ID" value="ORX51961.1"/>
    <property type="molecule type" value="Genomic_DNA"/>
</dbReference>
<dbReference type="SUPFAM" id="SSF53597">
    <property type="entry name" value="Dihydrofolate reductase-like"/>
    <property type="match status" value="1"/>
</dbReference>
<protein>
    <recommendedName>
        <fullName evidence="5">2,5-diamino-6-ribosylamino-4(3H)-pyrimidinone 5'-phosphate reductase</fullName>
        <ecNumber evidence="4">1.1.1.302</ecNumber>
    </recommendedName>
    <alternativeName>
        <fullName evidence="10">2,5-diamino-6-(5-phospho-D-ribosylamino)pyrimidin-4(3H)-one reductase</fullName>
    </alternativeName>
    <alternativeName>
        <fullName evidence="9">2,5-diamino-6-ribitylamino-4(3H)-pyrimidinone 5'-phosphate synthase</fullName>
    </alternativeName>
</protein>
<dbReference type="InterPro" id="IPR050765">
    <property type="entry name" value="Riboflavin_Biosynth_HTPR"/>
</dbReference>
<keyword evidence="7" id="KW-0521">NADP</keyword>
<evidence type="ECO:0000313" key="15">
    <source>
        <dbReference type="Proteomes" id="UP000242146"/>
    </source>
</evidence>
<dbReference type="AlphaFoldDB" id="A0A1X2GEJ7"/>
<keyword evidence="8" id="KW-0560">Oxidoreductase</keyword>
<dbReference type="InterPro" id="IPR002734">
    <property type="entry name" value="RibDG_C"/>
</dbReference>
<dbReference type="Pfam" id="PF01872">
    <property type="entry name" value="RibD_C"/>
    <property type="match status" value="1"/>
</dbReference>
<evidence type="ECO:0000313" key="14">
    <source>
        <dbReference type="EMBL" id="ORX51961.1"/>
    </source>
</evidence>
<evidence type="ECO:0000256" key="1">
    <source>
        <dbReference type="ARBA" id="ARBA00003555"/>
    </source>
</evidence>
<proteinExistence type="inferred from homology"/>
<sequence>MYTRAKEFLLSSYESLDPPADRPLVTLTYAQSLDCKIAIKGQQLLLSGKESMAMTHRLRVLNDAILVGSGTANIDDPQLNARHLPPDEIVQQPQPIVLDARLETPLACKLIKNYQANTGKQPWILTSAKADAQKKKALEQAGAQVLCLEEDQHGRLAWSDVLQVLHQRKICRLMVEGGSRIIQSCLTSGFVDALVVTVCPVYIGERGLGIVAETGVHVVKYEKFGQDMVLFGSLKQ</sequence>
<dbReference type="Proteomes" id="UP000242146">
    <property type="component" value="Unassembled WGS sequence"/>
</dbReference>
<evidence type="ECO:0000256" key="10">
    <source>
        <dbReference type="ARBA" id="ARBA00031630"/>
    </source>
</evidence>
<accession>A0A1X2GEJ7</accession>
<evidence type="ECO:0000256" key="8">
    <source>
        <dbReference type="ARBA" id="ARBA00023002"/>
    </source>
</evidence>
<comment type="similarity">
    <text evidence="3">Belongs to the HTP reductase family.</text>
</comment>
<organism evidence="14 15">
    <name type="scientific">Hesseltinella vesiculosa</name>
    <dbReference type="NCBI Taxonomy" id="101127"/>
    <lineage>
        <taxon>Eukaryota</taxon>
        <taxon>Fungi</taxon>
        <taxon>Fungi incertae sedis</taxon>
        <taxon>Mucoromycota</taxon>
        <taxon>Mucoromycotina</taxon>
        <taxon>Mucoromycetes</taxon>
        <taxon>Mucorales</taxon>
        <taxon>Cunninghamellaceae</taxon>
        <taxon>Hesseltinella</taxon>
    </lineage>
</organism>
<evidence type="ECO:0000256" key="12">
    <source>
        <dbReference type="ARBA" id="ARBA00049020"/>
    </source>
</evidence>
<dbReference type="Gene3D" id="3.40.430.10">
    <property type="entry name" value="Dihydrofolate Reductase, subunit A"/>
    <property type="match status" value="1"/>
</dbReference>
<comment type="pathway">
    <text evidence="2">Cofactor biosynthesis; riboflavin biosynthesis.</text>
</comment>
<evidence type="ECO:0000256" key="2">
    <source>
        <dbReference type="ARBA" id="ARBA00005104"/>
    </source>
</evidence>
<evidence type="ECO:0000256" key="9">
    <source>
        <dbReference type="ARBA" id="ARBA00030073"/>
    </source>
</evidence>
<evidence type="ECO:0000256" key="3">
    <source>
        <dbReference type="ARBA" id="ARBA00009723"/>
    </source>
</evidence>
<gene>
    <name evidence="14" type="ORF">DM01DRAFT_1367551</name>
</gene>
<evidence type="ECO:0000256" key="4">
    <source>
        <dbReference type="ARBA" id="ARBA00012851"/>
    </source>
</evidence>
<dbReference type="PANTHER" id="PTHR38011:SF7">
    <property type="entry name" value="2,5-DIAMINO-6-RIBOSYLAMINO-4(3H)-PYRIMIDINONE 5'-PHOSPHATE REDUCTASE"/>
    <property type="match status" value="1"/>
</dbReference>
<reference evidence="14 15" key="1">
    <citation type="submission" date="2016-07" db="EMBL/GenBank/DDBJ databases">
        <title>Pervasive Adenine N6-methylation of Active Genes in Fungi.</title>
        <authorList>
            <consortium name="DOE Joint Genome Institute"/>
            <person name="Mondo S.J."/>
            <person name="Dannebaum R.O."/>
            <person name="Kuo R.C."/>
            <person name="Labutti K."/>
            <person name="Haridas S."/>
            <person name="Kuo A."/>
            <person name="Salamov A."/>
            <person name="Ahrendt S.R."/>
            <person name="Lipzen A."/>
            <person name="Sullivan W."/>
            <person name="Andreopoulos W.B."/>
            <person name="Clum A."/>
            <person name="Lindquist E."/>
            <person name="Daum C."/>
            <person name="Ramamoorthy G.K."/>
            <person name="Gryganskyi A."/>
            <person name="Culley D."/>
            <person name="Magnuson J.K."/>
            <person name="James T.Y."/>
            <person name="O'Malley M.A."/>
            <person name="Stajich J.E."/>
            <person name="Spatafora J.W."/>
            <person name="Visel A."/>
            <person name="Grigoriev I.V."/>
        </authorList>
    </citation>
    <scope>NUCLEOTIDE SEQUENCE [LARGE SCALE GENOMIC DNA]</scope>
    <source>
        <strain evidence="14 15">NRRL 3301</strain>
    </source>
</reference>
<keyword evidence="15" id="KW-1185">Reference proteome</keyword>
<evidence type="ECO:0000256" key="7">
    <source>
        <dbReference type="ARBA" id="ARBA00022857"/>
    </source>
</evidence>
<dbReference type="GO" id="GO:0008703">
    <property type="term" value="F:5-amino-6-(5-phosphoribosylamino)uracil reductase activity"/>
    <property type="evidence" value="ECO:0007669"/>
    <property type="project" value="InterPro"/>
</dbReference>
<evidence type="ECO:0000256" key="11">
    <source>
        <dbReference type="ARBA" id="ARBA00047550"/>
    </source>
</evidence>
<keyword evidence="6" id="KW-0686">Riboflavin biosynthesis</keyword>
<evidence type="ECO:0000256" key="5">
    <source>
        <dbReference type="ARBA" id="ARBA00015035"/>
    </source>
</evidence>
<comment type="function">
    <text evidence="1">Catalyzes an early step in riboflavin biosynthesis, the NADPH-dependent reduction of the ribose side chain of 2,5-diamino-6-ribosylamino-4(3H)-pyrimidinone 5'-phosphate, yielding 2,5-diamino-6-ribitylamino-4(3H)-pyrimidinone 5'-phosphate.</text>
</comment>
<dbReference type="PANTHER" id="PTHR38011">
    <property type="entry name" value="DIHYDROFOLATE REDUCTASE FAMILY PROTEIN (AFU_ORTHOLOGUE AFUA_8G06820)"/>
    <property type="match status" value="1"/>
</dbReference>
<comment type="catalytic activity">
    <reaction evidence="11">
        <text>2,5-diamino-6-(1-D-ribitylamino)pyrimidin-4(3H)-one 5'-phosphate + NAD(+) = 2,5-diamino-6-(1-D-ribosylamino)pyrimidin-4(3H)-one 5'-phosphate + NADH + H(+)</text>
        <dbReference type="Rhea" id="RHEA:27274"/>
        <dbReference type="ChEBI" id="CHEBI:15378"/>
        <dbReference type="ChEBI" id="CHEBI:57540"/>
        <dbReference type="ChEBI" id="CHEBI:57945"/>
        <dbReference type="ChEBI" id="CHEBI:58890"/>
        <dbReference type="ChEBI" id="CHEBI:59545"/>
        <dbReference type="EC" id="1.1.1.302"/>
    </reaction>
</comment>
<evidence type="ECO:0000259" key="13">
    <source>
        <dbReference type="Pfam" id="PF01872"/>
    </source>
</evidence>
<comment type="caution">
    <text evidence="14">The sequence shown here is derived from an EMBL/GenBank/DDBJ whole genome shotgun (WGS) entry which is preliminary data.</text>
</comment>
<comment type="catalytic activity">
    <reaction evidence="12">
        <text>2,5-diamino-6-(1-D-ribitylamino)pyrimidin-4(3H)-one 5'-phosphate + NADP(+) = 2,5-diamino-6-(1-D-ribosylamino)pyrimidin-4(3H)-one 5'-phosphate + NADPH + H(+)</text>
        <dbReference type="Rhea" id="RHEA:27278"/>
        <dbReference type="ChEBI" id="CHEBI:15378"/>
        <dbReference type="ChEBI" id="CHEBI:57783"/>
        <dbReference type="ChEBI" id="CHEBI:58349"/>
        <dbReference type="ChEBI" id="CHEBI:58890"/>
        <dbReference type="ChEBI" id="CHEBI:59545"/>
        <dbReference type="EC" id="1.1.1.302"/>
    </reaction>
</comment>
<dbReference type="STRING" id="101127.A0A1X2GEJ7"/>